<keyword evidence="4" id="KW-0597">Phosphoprotein</keyword>
<evidence type="ECO:0000313" key="13">
    <source>
        <dbReference type="Proteomes" id="UP000323144"/>
    </source>
</evidence>
<name>A0A5B9Y5A7_9MOLU</name>
<dbReference type="KEGG" id="schi:SCHIN_v1c08100"/>
<proteinExistence type="predicted"/>
<evidence type="ECO:0000313" key="12">
    <source>
        <dbReference type="EMBL" id="QEH62005.1"/>
    </source>
</evidence>
<dbReference type="Proteomes" id="UP000323144">
    <property type="component" value="Chromosome"/>
</dbReference>
<evidence type="ECO:0000259" key="11">
    <source>
        <dbReference type="PROSITE" id="PS51094"/>
    </source>
</evidence>
<keyword evidence="6" id="KW-0598">Phosphotransferase system</keyword>
<feature type="domain" description="PTS EIIA type-2" evidence="11">
    <location>
        <begin position="9"/>
        <end position="150"/>
    </location>
</feature>
<evidence type="ECO:0000256" key="4">
    <source>
        <dbReference type="ARBA" id="ARBA00022553"/>
    </source>
</evidence>
<keyword evidence="2" id="KW-0813">Transport</keyword>
<evidence type="ECO:0000256" key="10">
    <source>
        <dbReference type="ARBA" id="ARBA00042072"/>
    </source>
</evidence>
<keyword evidence="7" id="KW-0418">Kinase</keyword>
<reference evidence="12 13" key="1">
    <citation type="submission" date="2019-08" db="EMBL/GenBank/DDBJ databases">
        <title>Complete genome sequence of Spiroplasma chinense CCH (DSM 19755).</title>
        <authorList>
            <person name="Shen H.-Y."/>
            <person name="Lin Y.-C."/>
            <person name="Chou L."/>
            <person name="Kuo C.-H."/>
        </authorList>
    </citation>
    <scope>NUCLEOTIDE SEQUENCE [LARGE SCALE GENOMIC DNA]</scope>
    <source>
        <strain evidence="12 13">CCH</strain>
    </source>
</reference>
<evidence type="ECO:0000256" key="3">
    <source>
        <dbReference type="ARBA" id="ARBA00022490"/>
    </source>
</evidence>
<dbReference type="PANTHER" id="PTHR36203">
    <property type="entry name" value="ASCORBATE-SPECIFIC PTS SYSTEM EIIA COMPONENT"/>
    <property type="match status" value="1"/>
</dbReference>
<dbReference type="GO" id="GO:0016301">
    <property type="term" value="F:kinase activity"/>
    <property type="evidence" value="ECO:0007669"/>
    <property type="project" value="UniProtKB-KW"/>
</dbReference>
<evidence type="ECO:0000256" key="5">
    <source>
        <dbReference type="ARBA" id="ARBA00022679"/>
    </source>
</evidence>
<evidence type="ECO:0000256" key="2">
    <source>
        <dbReference type="ARBA" id="ARBA00022448"/>
    </source>
</evidence>
<sequence>MTELNFLNSLLENRSILINQEANDWKDAITACFQPLLKNGVISEEYIKGVIDSTLKYGPYYIICPNVAMPHASSESGALKNGFSIMTLKKPVLFDKQEISVLIGFAAVNSEVHMTVALPQIVAIFENESTVDKIANSKSEEELKKIIEGVDFLKYLK</sequence>
<gene>
    <name evidence="12" type="primary">ulaC</name>
    <name evidence="12" type="ORF">SCHIN_v1c08100</name>
</gene>
<dbReference type="InterPro" id="IPR051351">
    <property type="entry name" value="Ascorbate-PTS_EIIA_comp"/>
</dbReference>
<keyword evidence="5" id="KW-0808">Transferase</keyword>
<evidence type="ECO:0000256" key="8">
    <source>
        <dbReference type="ARBA" id="ARBA00037387"/>
    </source>
</evidence>
<evidence type="ECO:0000256" key="7">
    <source>
        <dbReference type="ARBA" id="ARBA00022777"/>
    </source>
</evidence>
<dbReference type="GO" id="GO:0005737">
    <property type="term" value="C:cytoplasm"/>
    <property type="evidence" value="ECO:0007669"/>
    <property type="project" value="UniProtKB-SubCell"/>
</dbReference>
<evidence type="ECO:0000256" key="1">
    <source>
        <dbReference type="ARBA" id="ARBA00004496"/>
    </source>
</evidence>
<dbReference type="InterPro" id="IPR002178">
    <property type="entry name" value="PTS_EIIA_type-2_dom"/>
</dbReference>
<dbReference type="Gene3D" id="3.40.930.10">
    <property type="entry name" value="Mannitol-specific EII, Chain A"/>
    <property type="match status" value="1"/>
</dbReference>
<dbReference type="CDD" id="cd00211">
    <property type="entry name" value="PTS_IIA_fru"/>
    <property type="match status" value="1"/>
</dbReference>
<protein>
    <recommendedName>
        <fullName evidence="9">Ascorbate-specific PTS system EIIA component</fullName>
    </recommendedName>
    <alternativeName>
        <fullName evidence="10">Ascorbate-specific phosphotransferase enzyme IIA component</fullName>
    </alternativeName>
</protein>
<accession>A0A5B9Y5A7</accession>
<evidence type="ECO:0000256" key="6">
    <source>
        <dbReference type="ARBA" id="ARBA00022683"/>
    </source>
</evidence>
<comment type="function">
    <text evidence="8">The phosphoenolpyruvate-dependent sugar phosphotransferase system (sugar PTS), a major carbohydrate active transport system, catalyzes the phosphorylation of incoming sugar substrates concomitantly with their translocation across the cell membrane. The enzyme II UlaABC PTS system is involved in ascorbate transport.</text>
</comment>
<dbReference type="InterPro" id="IPR016152">
    <property type="entry name" value="PTrfase/Anion_transptr"/>
</dbReference>
<keyword evidence="13" id="KW-1185">Reference proteome</keyword>
<keyword evidence="3" id="KW-0963">Cytoplasm</keyword>
<organism evidence="12 13">
    <name type="scientific">Spiroplasma chinense</name>
    <dbReference type="NCBI Taxonomy" id="216932"/>
    <lineage>
        <taxon>Bacteria</taxon>
        <taxon>Bacillati</taxon>
        <taxon>Mycoplasmatota</taxon>
        <taxon>Mollicutes</taxon>
        <taxon>Entomoplasmatales</taxon>
        <taxon>Spiroplasmataceae</taxon>
        <taxon>Spiroplasma</taxon>
    </lineage>
</organism>
<dbReference type="Pfam" id="PF00359">
    <property type="entry name" value="PTS_EIIA_2"/>
    <property type="match status" value="1"/>
</dbReference>
<dbReference type="GO" id="GO:0009401">
    <property type="term" value="P:phosphoenolpyruvate-dependent sugar phosphotransferase system"/>
    <property type="evidence" value="ECO:0007669"/>
    <property type="project" value="UniProtKB-KW"/>
</dbReference>
<evidence type="ECO:0000256" key="9">
    <source>
        <dbReference type="ARBA" id="ARBA00041175"/>
    </source>
</evidence>
<dbReference type="AlphaFoldDB" id="A0A5B9Y5A7"/>
<dbReference type="EMBL" id="CP043026">
    <property type="protein sequence ID" value="QEH62005.1"/>
    <property type="molecule type" value="Genomic_DNA"/>
</dbReference>
<dbReference type="PROSITE" id="PS51094">
    <property type="entry name" value="PTS_EIIA_TYPE_2"/>
    <property type="match status" value="1"/>
</dbReference>
<dbReference type="RefSeq" id="WP_166508377.1">
    <property type="nucleotide sequence ID" value="NZ_CP043026.1"/>
</dbReference>
<comment type="subcellular location">
    <subcellularLocation>
        <location evidence="1">Cytoplasm</location>
    </subcellularLocation>
</comment>
<dbReference type="PANTHER" id="PTHR36203:SF1">
    <property type="entry name" value="ASCORBATE-SPECIFIC PTS SYSTEM EIIA COMPONENT"/>
    <property type="match status" value="1"/>
</dbReference>
<dbReference type="SUPFAM" id="SSF55804">
    <property type="entry name" value="Phoshotransferase/anion transport protein"/>
    <property type="match status" value="1"/>
</dbReference>